<dbReference type="InterPro" id="IPR045877">
    <property type="entry name" value="ZFP36-like"/>
</dbReference>
<dbReference type="PROSITE" id="PS50103">
    <property type="entry name" value="ZF_C3H1"/>
    <property type="match status" value="2"/>
</dbReference>
<feature type="zinc finger region" description="C3H1-type" evidence="5">
    <location>
        <begin position="518"/>
        <end position="544"/>
    </location>
</feature>
<gene>
    <name evidence="8" type="ORF">MACJ_001048</name>
</gene>
<keyword evidence="4 5" id="KW-0862">Zinc</keyword>
<dbReference type="Pfam" id="PF00642">
    <property type="entry name" value="zf-CCCH"/>
    <property type="match status" value="1"/>
</dbReference>
<organism evidence="8 9">
    <name type="scientific">Theileria orientalis</name>
    <dbReference type="NCBI Taxonomy" id="68886"/>
    <lineage>
        <taxon>Eukaryota</taxon>
        <taxon>Sar</taxon>
        <taxon>Alveolata</taxon>
        <taxon>Apicomplexa</taxon>
        <taxon>Aconoidasida</taxon>
        <taxon>Piroplasmida</taxon>
        <taxon>Theileriidae</taxon>
        <taxon>Theileria</taxon>
    </lineage>
</organism>
<dbReference type="InterPro" id="IPR000571">
    <property type="entry name" value="Znf_CCCH"/>
</dbReference>
<dbReference type="OrthoDB" id="365571at2759"/>
<keyword evidence="1 5" id="KW-0479">Metal-binding</keyword>
<evidence type="ECO:0000256" key="6">
    <source>
        <dbReference type="SAM" id="MobiDB-lite"/>
    </source>
</evidence>
<dbReference type="Gene3D" id="4.10.1000.10">
    <property type="entry name" value="Zinc finger, CCCH-type"/>
    <property type="match status" value="2"/>
</dbReference>
<accession>A0A976M7K8</accession>
<evidence type="ECO:0000256" key="3">
    <source>
        <dbReference type="ARBA" id="ARBA00022771"/>
    </source>
</evidence>
<dbReference type="EMBL" id="CP056068">
    <property type="protein sequence ID" value="UKJ90118.2"/>
    <property type="molecule type" value="Genomic_DNA"/>
</dbReference>
<dbReference type="Proteomes" id="UP000244803">
    <property type="component" value="Chromosome 2"/>
</dbReference>
<evidence type="ECO:0000313" key="8">
    <source>
        <dbReference type="EMBL" id="UKJ90118.2"/>
    </source>
</evidence>
<proteinExistence type="predicted"/>
<evidence type="ECO:0000256" key="2">
    <source>
        <dbReference type="ARBA" id="ARBA00022737"/>
    </source>
</evidence>
<evidence type="ECO:0000256" key="4">
    <source>
        <dbReference type="ARBA" id="ARBA00022833"/>
    </source>
</evidence>
<evidence type="ECO:0000256" key="1">
    <source>
        <dbReference type="ARBA" id="ARBA00022723"/>
    </source>
</evidence>
<sequence length="577" mass="63448">MDSFSSSWLDNCLSRESPGGPFANFSKNNDSIFSSYVNDVVPLKAYIESSSSSTTHISENCISKNVSLGDNFQNHLCDDDEEWTNTIGTCLTSALNGDCKDHPNCPQEASSKDSLEEQLNSYFSRTFGNYTPISNFTPLSGLNEGATLECVNNPSESKNLYDRLCPTGSCSNFSESKTICSNLHNKHVLSSSNVSTDCGVCEFNPSSNTTPSSSSQVSDKLKNNINADSSMLNGLKTPVNQIVCPISTKCNDSINDGFASLTSSFVNLKNLSNAPNSSFGSDLLETHLADSLLDNLYATDDIPRSFSGMSDETYREPPYYSISYFSKGLLDQGNDSYYNGLQSKGMELLFNNMDTMSSLDNLKDVSDFKLQPKDFGLDLISDNSDSISADLLNNDALLSGIYRDNDTGDSESWDNMVKKLCITSSLGKSAPKLLDDVNQDPSPSSNDPANADKDPDNSPENGITIKNKDNVPSIMPDDPNLGFKKTSLCKYWQRGICANDECNFAHGKKELRSTIGVWRTTICHHWKTGICRVGNDCRHAHGEEELQPKNIPANVIKNKLLNSARKYESMRKKRNIF</sequence>
<dbReference type="PANTHER" id="PTHR12547">
    <property type="entry name" value="CCCH ZINC FINGER/TIS11-RELATED"/>
    <property type="match status" value="1"/>
</dbReference>
<dbReference type="SUPFAM" id="SSF90229">
    <property type="entry name" value="CCCH zinc finger"/>
    <property type="match status" value="2"/>
</dbReference>
<reference evidence="8" key="1">
    <citation type="submission" date="2022-07" db="EMBL/GenBank/DDBJ databases">
        <title>Evaluation of T. orientalis genome assembly methods using nanopore sequencing and analysis of variation between genomes.</title>
        <authorList>
            <person name="Yam J."/>
            <person name="Micallef M.L."/>
            <person name="Liu M."/>
            <person name="Djordjevic S.P."/>
            <person name="Bogema D.R."/>
            <person name="Jenkins C."/>
        </authorList>
    </citation>
    <scope>NUCLEOTIDE SEQUENCE</scope>
    <source>
        <strain evidence="8">Fish Creek</strain>
    </source>
</reference>
<feature type="region of interest" description="Disordered" evidence="6">
    <location>
        <begin position="431"/>
        <end position="475"/>
    </location>
</feature>
<evidence type="ECO:0000259" key="7">
    <source>
        <dbReference type="PROSITE" id="PS50103"/>
    </source>
</evidence>
<dbReference type="AlphaFoldDB" id="A0A976M7K8"/>
<keyword evidence="2" id="KW-0677">Repeat</keyword>
<dbReference type="SMART" id="SM00356">
    <property type="entry name" value="ZnF_C3H1"/>
    <property type="match status" value="2"/>
</dbReference>
<dbReference type="PANTHER" id="PTHR12547:SF18">
    <property type="entry name" value="PROTEIN TIS11"/>
    <property type="match status" value="1"/>
</dbReference>
<keyword evidence="3 5" id="KW-0863">Zinc-finger</keyword>
<dbReference type="GO" id="GO:0003729">
    <property type="term" value="F:mRNA binding"/>
    <property type="evidence" value="ECO:0007669"/>
    <property type="project" value="InterPro"/>
</dbReference>
<dbReference type="InterPro" id="IPR036855">
    <property type="entry name" value="Znf_CCCH_sf"/>
</dbReference>
<feature type="zinc finger region" description="C3H1-type" evidence="5">
    <location>
        <begin position="483"/>
        <end position="509"/>
    </location>
</feature>
<evidence type="ECO:0000256" key="5">
    <source>
        <dbReference type="PROSITE-ProRule" id="PRU00723"/>
    </source>
</evidence>
<evidence type="ECO:0000313" key="9">
    <source>
        <dbReference type="Proteomes" id="UP000244803"/>
    </source>
</evidence>
<protein>
    <recommendedName>
        <fullName evidence="7">C3H1-type domain-containing protein</fullName>
    </recommendedName>
</protein>
<dbReference type="GO" id="GO:0008270">
    <property type="term" value="F:zinc ion binding"/>
    <property type="evidence" value="ECO:0007669"/>
    <property type="project" value="UniProtKB-KW"/>
</dbReference>
<feature type="domain" description="C3H1-type" evidence="7">
    <location>
        <begin position="518"/>
        <end position="544"/>
    </location>
</feature>
<feature type="domain" description="C3H1-type" evidence="7">
    <location>
        <begin position="483"/>
        <end position="509"/>
    </location>
</feature>
<name>A0A976M7K8_THEOR</name>